<evidence type="ECO:0000259" key="1">
    <source>
        <dbReference type="PROSITE" id="PS50112"/>
    </source>
</evidence>
<keyword evidence="3" id="KW-1185">Reference proteome</keyword>
<dbReference type="SUPFAM" id="SSF55785">
    <property type="entry name" value="PYP-like sensor domain (PAS domain)"/>
    <property type="match status" value="1"/>
</dbReference>
<dbReference type="Pfam" id="PF08447">
    <property type="entry name" value="PAS_3"/>
    <property type="match status" value="1"/>
</dbReference>
<evidence type="ECO:0000313" key="2">
    <source>
        <dbReference type="EMBL" id="PHP66002.1"/>
    </source>
</evidence>
<sequence length="159" mass="17961">MSMSHVPAESGSFKVEISTSRSQSRAQGYLGIGNDELLDVLSQFEPFGLWRLDIDDGLTYWSDDAYLLHGMRPAEGPVDMVRAVRAYHPEDREHVMNCIEDAIRRRSGFRYVLRISMAGAPVRVIEATGLYRLNEAGQPELIGTYRQVSKRVRSVEINS</sequence>
<reference evidence="2 3" key="1">
    <citation type="submission" date="2017-10" db="EMBL/GenBank/DDBJ databases">
        <title>Sedimentibacterium mangrovi gen. nov., sp. nov., a novel member of family Phyllobacteriacea isolated from mangrove sediment.</title>
        <authorList>
            <person name="Liao H."/>
            <person name="Tian Y."/>
        </authorList>
    </citation>
    <scope>NUCLEOTIDE SEQUENCE [LARGE SCALE GENOMIC DNA]</scope>
    <source>
        <strain evidence="2 3">X9-2-2</strain>
    </source>
</reference>
<dbReference type="Gene3D" id="3.30.450.20">
    <property type="entry name" value="PAS domain"/>
    <property type="match status" value="1"/>
</dbReference>
<name>A0A2G1QKH7_9HYPH</name>
<dbReference type="Proteomes" id="UP000221168">
    <property type="component" value="Unassembled WGS sequence"/>
</dbReference>
<evidence type="ECO:0000313" key="3">
    <source>
        <dbReference type="Proteomes" id="UP000221168"/>
    </source>
</evidence>
<dbReference type="RefSeq" id="WP_099307267.1">
    <property type="nucleotide sequence ID" value="NZ_PDVP01000010.1"/>
</dbReference>
<comment type="caution">
    <text evidence="2">The sequence shown here is derived from an EMBL/GenBank/DDBJ whole genome shotgun (WGS) entry which is preliminary data.</text>
</comment>
<gene>
    <name evidence="2" type="ORF">CSC94_15430</name>
</gene>
<dbReference type="InterPro" id="IPR035965">
    <property type="entry name" value="PAS-like_dom_sf"/>
</dbReference>
<proteinExistence type="predicted"/>
<dbReference type="AlphaFoldDB" id="A0A2G1QKH7"/>
<feature type="domain" description="PAS" evidence="1">
    <location>
        <begin position="49"/>
        <end position="106"/>
    </location>
</feature>
<dbReference type="EMBL" id="PDVP01000010">
    <property type="protein sequence ID" value="PHP66002.1"/>
    <property type="molecule type" value="Genomic_DNA"/>
</dbReference>
<dbReference type="InterPro" id="IPR013655">
    <property type="entry name" value="PAS_fold_3"/>
</dbReference>
<accession>A0A2G1QKH7</accession>
<protein>
    <recommendedName>
        <fullName evidence="1">PAS domain-containing protein</fullName>
    </recommendedName>
</protein>
<dbReference type="InterPro" id="IPR000014">
    <property type="entry name" value="PAS"/>
</dbReference>
<dbReference type="PROSITE" id="PS50112">
    <property type="entry name" value="PAS"/>
    <property type="match status" value="1"/>
</dbReference>
<dbReference type="CDD" id="cd00130">
    <property type="entry name" value="PAS"/>
    <property type="match status" value="1"/>
</dbReference>
<dbReference type="OrthoDB" id="7905807at2"/>
<organism evidence="2 3">
    <name type="scientific">Zhengella mangrovi</name>
    <dbReference type="NCBI Taxonomy" id="1982044"/>
    <lineage>
        <taxon>Bacteria</taxon>
        <taxon>Pseudomonadati</taxon>
        <taxon>Pseudomonadota</taxon>
        <taxon>Alphaproteobacteria</taxon>
        <taxon>Hyphomicrobiales</taxon>
        <taxon>Notoacmeibacteraceae</taxon>
        <taxon>Zhengella</taxon>
    </lineage>
</organism>